<keyword evidence="2" id="KW-1185">Reference proteome</keyword>
<name>A0A2N3IAS5_9BACT</name>
<gene>
    <name evidence="1" type="ORF">Rain11_2027</name>
</gene>
<comment type="caution">
    <text evidence="1">The sequence shown here is derived from an EMBL/GenBank/DDBJ whole genome shotgun (WGS) entry which is preliminary data.</text>
</comment>
<protein>
    <recommendedName>
        <fullName evidence="3">TonB dependent receptor</fullName>
    </recommendedName>
</protein>
<evidence type="ECO:0000313" key="2">
    <source>
        <dbReference type="Proteomes" id="UP000233387"/>
    </source>
</evidence>
<reference evidence="1 2" key="1">
    <citation type="submission" date="2017-06" db="EMBL/GenBank/DDBJ databases">
        <title>Raineya orbicola gen. nov., sp. nov. a slightly thermophilic bacterium of the phylum Bacteroidetes and the description of Raineyaceae fam. nov.</title>
        <authorList>
            <person name="Albuquerque L."/>
            <person name="Polonia A.R.M."/>
            <person name="Barroso C."/>
            <person name="Froufe H.J.C."/>
            <person name="Lage O."/>
            <person name="Lobo-Da-Cunha A."/>
            <person name="Egas C."/>
            <person name="Da Costa M.S."/>
        </authorList>
    </citation>
    <scope>NUCLEOTIDE SEQUENCE [LARGE SCALE GENOMIC DNA]</scope>
    <source>
        <strain evidence="1 2">SPSPC-11</strain>
    </source>
</reference>
<dbReference type="OrthoDB" id="603275at2"/>
<dbReference type="AlphaFoldDB" id="A0A2N3IAS5"/>
<evidence type="ECO:0008006" key="3">
    <source>
        <dbReference type="Google" id="ProtNLM"/>
    </source>
</evidence>
<dbReference type="RefSeq" id="WP_101359292.1">
    <property type="nucleotide sequence ID" value="NZ_NKXO01000033.1"/>
</dbReference>
<evidence type="ECO:0000313" key="1">
    <source>
        <dbReference type="EMBL" id="PKQ67474.1"/>
    </source>
</evidence>
<organism evidence="1 2">
    <name type="scientific">Raineya orbicola</name>
    <dbReference type="NCBI Taxonomy" id="2016530"/>
    <lineage>
        <taxon>Bacteria</taxon>
        <taxon>Pseudomonadati</taxon>
        <taxon>Bacteroidota</taxon>
        <taxon>Cytophagia</taxon>
        <taxon>Cytophagales</taxon>
        <taxon>Raineyaceae</taxon>
        <taxon>Raineya</taxon>
    </lineage>
</organism>
<accession>A0A2N3IAS5</accession>
<dbReference type="Proteomes" id="UP000233387">
    <property type="component" value="Unassembled WGS sequence"/>
</dbReference>
<dbReference type="EMBL" id="NKXO01000033">
    <property type="protein sequence ID" value="PKQ67474.1"/>
    <property type="molecule type" value="Genomic_DNA"/>
</dbReference>
<proteinExistence type="predicted"/>
<sequence length="392" mass="46092">MQCTGEYIEKIAPKLTLKLLAESNFQQIEGFTKILYQLWGNELEFANPAYRNQVDLQTAENAFGTTLSYFPTSFNSVASSLFWKHKWIGLGAKKSAISFVEPNVSFSWKVKKIISQLSYNFTWQNPTLQNLLNGYWLVNYRSFRSGTEDVRFVPMHRVTFIFNFDDLQHLQSVVLYGSYNRQSNYYGTASQIEQDFTIMQNQIFPKNEMANISLTLDKYVHSWLSGFRWLNAFTYQNYNNQVNNFVLGNNIFRSVFSKLQYRSLFEGHFNLEAFAQVSYNIMENQFLTEVASTENWNITYRFSGVFQGFQKKLQWAFSAEKLDFRSRQIHQSLYFFDTELTYQLKKLQLGLEIYNLLDNDALFQLNPSNIAVQSSSQLLQGRWIMGRVKFKW</sequence>